<gene>
    <name evidence="1" type="ORF">DPMN_074591</name>
</gene>
<dbReference type="EMBL" id="JAIWYP010000015">
    <property type="protein sequence ID" value="KAH3699632.1"/>
    <property type="molecule type" value="Genomic_DNA"/>
</dbReference>
<evidence type="ECO:0000313" key="2">
    <source>
        <dbReference type="Proteomes" id="UP000828390"/>
    </source>
</evidence>
<sequence>MPCRYRPDGSCSPNGGKSYHTLCDWMRTEHASIKPYKKFVMAIAFTSGGQYVPLTKAQVLSQVIVGGNELGTTDVNLELQADLAAGLAIDEDDMTKRVHAKMASKGIRSTQL</sequence>
<reference evidence="1" key="2">
    <citation type="submission" date="2020-11" db="EMBL/GenBank/DDBJ databases">
        <authorList>
            <person name="McCartney M.A."/>
            <person name="Auch B."/>
            <person name="Kono T."/>
            <person name="Mallez S."/>
            <person name="Becker A."/>
            <person name="Gohl D.M."/>
            <person name="Silverstein K.A.T."/>
            <person name="Koren S."/>
            <person name="Bechman K.B."/>
            <person name="Herman A."/>
            <person name="Abrahante J.E."/>
            <person name="Garbe J."/>
        </authorList>
    </citation>
    <scope>NUCLEOTIDE SEQUENCE</scope>
    <source>
        <strain evidence="1">Duluth1</strain>
        <tissue evidence="1">Whole animal</tissue>
    </source>
</reference>
<reference evidence="1" key="1">
    <citation type="journal article" date="2019" name="bioRxiv">
        <title>The Genome of the Zebra Mussel, Dreissena polymorpha: A Resource for Invasive Species Research.</title>
        <authorList>
            <person name="McCartney M.A."/>
            <person name="Auch B."/>
            <person name="Kono T."/>
            <person name="Mallez S."/>
            <person name="Zhang Y."/>
            <person name="Obille A."/>
            <person name="Becker A."/>
            <person name="Abrahante J.E."/>
            <person name="Garbe J."/>
            <person name="Badalamenti J.P."/>
            <person name="Herman A."/>
            <person name="Mangelson H."/>
            <person name="Liachko I."/>
            <person name="Sullivan S."/>
            <person name="Sone E.D."/>
            <person name="Koren S."/>
            <person name="Silverstein K.A.T."/>
            <person name="Beckman K.B."/>
            <person name="Gohl D.M."/>
        </authorList>
    </citation>
    <scope>NUCLEOTIDE SEQUENCE</scope>
    <source>
        <strain evidence="1">Duluth1</strain>
        <tissue evidence="1">Whole animal</tissue>
    </source>
</reference>
<protein>
    <submittedName>
        <fullName evidence="1">Uncharacterized protein</fullName>
    </submittedName>
</protein>
<evidence type="ECO:0000313" key="1">
    <source>
        <dbReference type="EMBL" id="KAH3699632.1"/>
    </source>
</evidence>
<proteinExistence type="predicted"/>
<organism evidence="1 2">
    <name type="scientific">Dreissena polymorpha</name>
    <name type="common">Zebra mussel</name>
    <name type="synonym">Mytilus polymorpha</name>
    <dbReference type="NCBI Taxonomy" id="45954"/>
    <lineage>
        <taxon>Eukaryota</taxon>
        <taxon>Metazoa</taxon>
        <taxon>Spiralia</taxon>
        <taxon>Lophotrochozoa</taxon>
        <taxon>Mollusca</taxon>
        <taxon>Bivalvia</taxon>
        <taxon>Autobranchia</taxon>
        <taxon>Heteroconchia</taxon>
        <taxon>Euheterodonta</taxon>
        <taxon>Imparidentia</taxon>
        <taxon>Neoheterodontei</taxon>
        <taxon>Myida</taxon>
        <taxon>Dreissenoidea</taxon>
        <taxon>Dreissenidae</taxon>
        <taxon>Dreissena</taxon>
    </lineage>
</organism>
<keyword evidence="2" id="KW-1185">Reference proteome</keyword>
<dbReference type="Proteomes" id="UP000828390">
    <property type="component" value="Unassembled WGS sequence"/>
</dbReference>
<dbReference type="AlphaFoldDB" id="A0A9D4BNJ3"/>
<comment type="caution">
    <text evidence="1">The sequence shown here is derived from an EMBL/GenBank/DDBJ whole genome shotgun (WGS) entry which is preliminary data.</text>
</comment>
<accession>A0A9D4BNJ3</accession>
<name>A0A9D4BNJ3_DREPO</name>